<keyword evidence="5" id="KW-1185">Reference proteome</keyword>
<dbReference type="OrthoDB" id="9778250at2"/>
<feature type="transmembrane region" description="Helical" evidence="2">
    <location>
        <begin position="501"/>
        <end position="526"/>
    </location>
</feature>
<accession>A0A4Y6PW37</accession>
<dbReference type="AlphaFoldDB" id="A0A4Y6PW37"/>
<dbReference type="PANTHER" id="PTHR12147:SF26">
    <property type="entry name" value="PEPTIDASE M28 DOMAIN-CONTAINING PROTEIN"/>
    <property type="match status" value="1"/>
</dbReference>
<feature type="transmembrane region" description="Helical" evidence="2">
    <location>
        <begin position="538"/>
        <end position="559"/>
    </location>
</feature>
<feature type="transmembrane region" description="Helical" evidence="2">
    <location>
        <begin position="571"/>
        <end position="590"/>
    </location>
</feature>
<feature type="transmembrane region" description="Helical" evidence="2">
    <location>
        <begin position="425"/>
        <end position="444"/>
    </location>
</feature>
<reference evidence="4 5" key="1">
    <citation type="submission" date="2019-06" db="EMBL/GenBank/DDBJ databases">
        <title>Persicimonas caeni gen. nov., sp. nov., a predatory bacterium isolated from solar saltern.</title>
        <authorList>
            <person name="Wang S."/>
        </authorList>
    </citation>
    <scope>NUCLEOTIDE SEQUENCE [LARGE SCALE GENOMIC DNA]</scope>
    <source>
        <strain evidence="4 5">YN101</strain>
    </source>
</reference>
<evidence type="ECO:0000256" key="2">
    <source>
        <dbReference type="SAM" id="Phobius"/>
    </source>
</evidence>
<feature type="domain" description="Peptidase M28" evidence="3">
    <location>
        <begin position="124"/>
        <end position="315"/>
    </location>
</feature>
<dbReference type="GO" id="GO:0006508">
    <property type="term" value="P:proteolysis"/>
    <property type="evidence" value="ECO:0007669"/>
    <property type="project" value="InterPro"/>
</dbReference>
<feature type="transmembrane region" description="Helical" evidence="2">
    <location>
        <begin position="449"/>
        <end position="467"/>
    </location>
</feature>
<keyword evidence="2" id="KW-1133">Transmembrane helix</keyword>
<dbReference type="Proteomes" id="UP000315995">
    <property type="component" value="Chromosome"/>
</dbReference>
<gene>
    <name evidence="4" type="ORF">FIV42_16165</name>
</gene>
<proteinExistence type="predicted"/>
<dbReference type="InterPro" id="IPR007484">
    <property type="entry name" value="Peptidase_M28"/>
</dbReference>
<feature type="region of interest" description="Disordered" evidence="1">
    <location>
        <begin position="1"/>
        <end position="20"/>
    </location>
</feature>
<feature type="transmembrane region" description="Helical" evidence="2">
    <location>
        <begin position="380"/>
        <end position="405"/>
    </location>
</feature>
<feature type="transmembrane region" description="Helical" evidence="2">
    <location>
        <begin position="348"/>
        <end position="368"/>
    </location>
</feature>
<dbReference type="SUPFAM" id="SSF53187">
    <property type="entry name" value="Zn-dependent exopeptidases"/>
    <property type="match status" value="1"/>
</dbReference>
<protein>
    <submittedName>
        <fullName evidence="4">M20/M25/M40 family metallo-hydrolase</fullName>
    </submittedName>
</protein>
<dbReference type="PANTHER" id="PTHR12147">
    <property type="entry name" value="METALLOPEPTIDASE M28 FAMILY MEMBER"/>
    <property type="match status" value="1"/>
</dbReference>
<feature type="compositionally biased region" description="Polar residues" evidence="1">
    <location>
        <begin position="1"/>
        <end position="10"/>
    </location>
</feature>
<keyword evidence="2" id="KW-0472">Membrane</keyword>
<accession>A0A5B8YCH6</accession>
<dbReference type="GO" id="GO:0008235">
    <property type="term" value="F:metalloexopeptidase activity"/>
    <property type="evidence" value="ECO:0007669"/>
    <property type="project" value="InterPro"/>
</dbReference>
<keyword evidence="2" id="KW-0812">Transmembrane</keyword>
<evidence type="ECO:0000259" key="3">
    <source>
        <dbReference type="Pfam" id="PF04389"/>
    </source>
</evidence>
<evidence type="ECO:0000313" key="4">
    <source>
        <dbReference type="EMBL" id="QDG52217.1"/>
    </source>
</evidence>
<evidence type="ECO:0000256" key="1">
    <source>
        <dbReference type="SAM" id="MobiDB-lite"/>
    </source>
</evidence>
<dbReference type="Pfam" id="PF04389">
    <property type="entry name" value="Peptidase_M28"/>
    <property type="match status" value="1"/>
</dbReference>
<keyword evidence="4" id="KW-0378">Hydrolase</keyword>
<organism evidence="4 5">
    <name type="scientific">Persicimonas caeni</name>
    <dbReference type="NCBI Taxonomy" id="2292766"/>
    <lineage>
        <taxon>Bacteria</taxon>
        <taxon>Deltaproteobacteria</taxon>
        <taxon>Bradymonadales</taxon>
        <taxon>Bradymonadaceae</taxon>
        <taxon>Persicimonas</taxon>
    </lineage>
</organism>
<sequence length="813" mass="86623">MKRTSQPSNHSPSSPAEPGPSGPARLVLLLAFGAFAWLGLAQLQTPEVVSETAPPTAFSAERANAHLEVIATESRAIGTPGNRAARQYLVEQIEALGLEAEVQTSPVHVRFPGSPGFSAGVVHNVLTRVPGTDNTGAIAVNAHYDSGTTGPGASDCGSCVVTALEALRAVVEGPPLRNDVVFVFTDGEENGDLGAAAFVKEHPWADDVRLAINYEAQGSSGPAILYATSERDGWLVSEFFDVAPNVAAYSWIGAISEAYPSGQLECDLAEYMKGGIQGLGFVYTADTVDYHTARDSLEHIDLGSVQQEGDYTLAFLGHFGRLDLTDIPSEQNQVFFNVLPGVVAHYPYGWVVPMAAVLTVIGLLLIGVGFRREVLHLKELAIASASIAVGTIVVVALCVLGWMAIKSLNPVYDVILIGHYQTELYTVAFIALAVALVGVLHALVRRLGAAHLSAAAVLVWLPLLWALSLTLPAMSYIATWPLFFALLPLAWLVVGARPAGWGYVAALVVAAVPAIVLLPGTLYQAVGLINRFEGATGAPLLGGLTLFVAPVLVLLMPHFELLAGRGGHQRWLVPGAAGLLALGLVGWANLTAGFDEARPRPNHIAYTLDANSGEAEWVSFDRHLDDWTGTFFPANIERGSYETANWGMFDAFIAPAAPVDIPGPEVELVSQTADASAHTLAWRLRSPRGAPEMRVFVRTSGEITAATLDDRVLDLSEYAPADDGILRLNYVNVPPEGAFLTITVASADEARVTVEDVSLGLPSEPELRVEPRPAHTMPAPSFRFDATEVRKTRTFELTAADDEVEVETLPEGK</sequence>
<evidence type="ECO:0000313" key="5">
    <source>
        <dbReference type="Proteomes" id="UP000315995"/>
    </source>
</evidence>
<dbReference type="EMBL" id="CP041186">
    <property type="protein sequence ID" value="QDG52217.1"/>
    <property type="molecule type" value="Genomic_DNA"/>
</dbReference>
<dbReference type="InterPro" id="IPR045175">
    <property type="entry name" value="M28_fam"/>
</dbReference>
<dbReference type="RefSeq" id="WP_141198689.1">
    <property type="nucleotide sequence ID" value="NZ_CP041186.1"/>
</dbReference>
<dbReference type="Gene3D" id="3.40.630.10">
    <property type="entry name" value="Zn peptidases"/>
    <property type="match status" value="1"/>
</dbReference>
<name>A0A4Y6PW37_PERCE</name>
<feature type="transmembrane region" description="Helical" evidence="2">
    <location>
        <begin position="473"/>
        <end position="494"/>
    </location>
</feature>